<dbReference type="PANTHER" id="PTHR43773">
    <property type="entry name" value="MAGNESIUM TRANSPORTER MGTE"/>
    <property type="match status" value="1"/>
</dbReference>
<protein>
    <submittedName>
        <fullName evidence="3">MgtE intracellular region</fullName>
    </submittedName>
</protein>
<dbReference type="InterPro" id="IPR011033">
    <property type="entry name" value="PRC_barrel-like_sf"/>
</dbReference>
<dbReference type="Pfam" id="PF03448">
    <property type="entry name" value="MgtE_N"/>
    <property type="match status" value="1"/>
</dbReference>
<dbReference type="Proteomes" id="UP000034688">
    <property type="component" value="Unassembled WGS sequence"/>
</dbReference>
<organism evidence="3 4">
    <name type="scientific">Candidatus Roizmanbacteria bacterium GW2011_GWA2_34_18</name>
    <dbReference type="NCBI Taxonomy" id="1618477"/>
    <lineage>
        <taxon>Bacteria</taxon>
        <taxon>Candidatus Roizmaniibacteriota</taxon>
    </lineage>
</organism>
<evidence type="ECO:0000259" key="2">
    <source>
        <dbReference type="PROSITE" id="PS51371"/>
    </source>
</evidence>
<evidence type="ECO:0000313" key="4">
    <source>
        <dbReference type="Proteomes" id="UP000034688"/>
    </source>
</evidence>
<sequence>MGADGIEPSLCSLSENCFTIKLRTLKLLKIIAYCFIVLYNKVMLYFSEIVGKKVYTEDDIHIGYLEDLIFLAAENPIVTKIVIRDQASQRLIISTDYLQKINKYLSIEKEFLVTYLEENELYLVKNLLDKQIIDLKGNKIVRVNDVALQDEVKLSIAGVDIGILGIFRRLRIGTNNFYKIATLFKIKLASQFLSWADIQPLELMRGNVKLRKKEEKLEKIRPEDLADYLEKTNVINARKFLKILDTEKAAEVIGNLNINYQTALFKNFHIDKAAKLITFLDPDEAVDVLLTLSKKKREEVLEKLSPKIKEKILHLFELSKEPIGALITTEYLTVGPEDTVRQVIDIIKKETTDFSSLYCIYVVNKEKQLSGVISLVEILRQDLDTPLYKFMTQNLVVIHLTTPIEIAMKKFLKYRLSALPVINQEKRIEGIVNLDDITNYILERVK</sequence>
<dbReference type="CDD" id="cd04606">
    <property type="entry name" value="CBS_pair_Mg_transporter"/>
    <property type="match status" value="1"/>
</dbReference>
<dbReference type="EMBL" id="LBPP01000002">
    <property type="protein sequence ID" value="KKP61411.1"/>
    <property type="molecule type" value="Genomic_DNA"/>
</dbReference>
<evidence type="ECO:0000313" key="3">
    <source>
        <dbReference type="EMBL" id="KKP61411.1"/>
    </source>
</evidence>
<feature type="domain" description="CBS" evidence="2">
    <location>
        <begin position="391"/>
        <end position="446"/>
    </location>
</feature>
<dbReference type="PROSITE" id="PS51371">
    <property type="entry name" value="CBS"/>
    <property type="match status" value="2"/>
</dbReference>
<keyword evidence="1" id="KW-0129">CBS domain</keyword>
<dbReference type="Pfam" id="PF00571">
    <property type="entry name" value="CBS"/>
    <property type="match status" value="2"/>
</dbReference>
<name>A0A0G0BCS2_9BACT</name>
<dbReference type="GO" id="GO:0015095">
    <property type="term" value="F:magnesium ion transmembrane transporter activity"/>
    <property type="evidence" value="ECO:0007669"/>
    <property type="project" value="InterPro"/>
</dbReference>
<dbReference type="SUPFAM" id="SSF50346">
    <property type="entry name" value="PRC-barrel domain"/>
    <property type="match status" value="1"/>
</dbReference>
<dbReference type="InterPro" id="IPR038076">
    <property type="entry name" value="MgtE_N_sf"/>
</dbReference>
<proteinExistence type="predicted"/>
<gene>
    <name evidence="3" type="ORF">UR54_C0002G0010</name>
</gene>
<dbReference type="PANTHER" id="PTHR43773:SF1">
    <property type="entry name" value="MAGNESIUM TRANSPORTER MGTE"/>
    <property type="match status" value="1"/>
</dbReference>
<dbReference type="STRING" id="1618477.UR54_C0002G0010"/>
<dbReference type="Gene3D" id="1.25.60.10">
    <property type="entry name" value="MgtE N-terminal domain-like"/>
    <property type="match status" value="1"/>
</dbReference>
<dbReference type="InterPro" id="IPR006669">
    <property type="entry name" value="MgtE_transporter"/>
</dbReference>
<dbReference type="Gene3D" id="3.10.580.10">
    <property type="entry name" value="CBS-domain"/>
    <property type="match status" value="1"/>
</dbReference>
<dbReference type="SUPFAM" id="SSF158791">
    <property type="entry name" value="MgtE N-terminal domain-like"/>
    <property type="match status" value="1"/>
</dbReference>
<dbReference type="InterPro" id="IPR027275">
    <property type="entry name" value="PRC-brl_dom"/>
</dbReference>
<dbReference type="InterPro" id="IPR006668">
    <property type="entry name" value="Mg_transptr_MgtE_intracell_dom"/>
</dbReference>
<feature type="domain" description="CBS" evidence="2">
    <location>
        <begin position="327"/>
        <end position="390"/>
    </location>
</feature>
<dbReference type="SUPFAM" id="SSF54631">
    <property type="entry name" value="CBS-domain pair"/>
    <property type="match status" value="1"/>
</dbReference>
<dbReference type="InterPro" id="IPR000644">
    <property type="entry name" value="CBS_dom"/>
</dbReference>
<dbReference type="SMART" id="SM00116">
    <property type="entry name" value="CBS"/>
    <property type="match status" value="2"/>
</dbReference>
<dbReference type="GO" id="GO:0016020">
    <property type="term" value="C:membrane"/>
    <property type="evidence" value="ECO:0007669"/>
    <property type="project" value="InterPro"/>
</dbReference>
<comment type="caution">
    <text evidence="3">The sequence shown here is derived from an EMBL/GenBank/DDBJ whole genome shotgun (WGS) entry which is preliminary data.</text>
</comment>
<dbReference type="Pfam" id="PF05239">
    <property type="entry name" value="PRC"/>
    <property type="match status" value="1"/>
</dbReference>
<reference evidence="3 4" key="1">
    <citation type="journal article" date="2015" name="Nature">
        <title>rRNA introns, odd ribosomes, and small enigmatic genomes across a large radiation of phyla.</title>
        <authorList>
            <person name="Brown C.T."/>
            <person name="Hug L.A."/>
            <person name="Thomas B.C."/>
            <person name="Sharon I."/>
            <person name="Castelle C.J."/>
            <person name="Singh A."/>
            <person name="Wilkins M.J."/>
            <person name="Williams K.H."/>
            <person name="Banfield J.F."/>
        </authorList>
    </citation>
    <scope>NUCLEOTIDE SEQUENCE [LARGE SCALE GENOMIC DNA]</scope>
</reference>
<evidence type="ECO:0000256" key="1">
    <source>
        <dbReference type="PROSITE-ProRule" id="PRU00703"/>
    </source>
</evidence>
<dbReference type="AlphaFoldDB" id="A0A0G0BCS2"/>
<dbReference type="SMART" id="SM00924">
    <property type="entry name" value="MgtE_N"/>
    <property type="match status" value="1"/>
</dbReference>
<accession>A0A0G0BCS2</accession>
<dbReference type="InterPro" id="IPR046342">
    <property type="entry name" value="CBS_dom_sf"/>
</dbReference>